<evidence type="ECO:0000313" key="4">
    <source>
        <dbReference type="EMBL" id="CUM79770.1"/>
    </source>
</evidence>
<dbReference type="STRING" id="301302.ERS852420_00760"/>
<dbReference type="AlphaFoldDB" id="A0A0M6WZW7"/>
<organism evidence="3 6">
    <name type="scientific">Roseburia faecis</name>
    <dbReference type="NCBI Taxonomy" id="301302"/>
    <lineage>
        <taxon>Bacteria</taxon>
        <taxon>Bacillati</taxon>
        <taxon>Bacillota</taxon>
        <taxon>Clostridia</taxon>
        <taxon>Lachnospirales</taxon>
        <taxon>Lachnospiraceae</taxon>
        <taxon>Roseburia</taxon>
    </lineage>
</organism>
<feature type="transmembrane region" description="Helical" evidence="2">
    <location>
        <begin position="17"/>
        <end position="36"/>
    </location>
</feature>
<evidence type="ECO:0000313" key="3">
    <source>
        <dbReference type="EMBL" id="CRL43126.1"/>
    </source>
</evidence>
<evidence type="ECO:0000256" key="1">
    <source>
        <dbReference type="SAM" id="MobiDB-lite"/>
    </source>
</evidence>
<evidence type="ECO:0000256" key="2">
    <source>
        <dbReference type="SAM" id="Phobius"/>
    </source>
</evidence>
<evidence type="ECO:0000313" key="6">
    <source>
        <dbReference type="Proteomes" id="UP000049979"/>
    </source>
</evidence>
<dbReference type="EMBL" id="CVRR01000093">
    <property type="protein sequence ID" value="CRL43126.1"/>
    <property type="molecule type" value="Genomic_DNA"/>
</dbReference>
<sequence length="174" mass="19502">MNSILGKWIKKRNKSDFVVLILLGVMVMIVAMPTGAKQSQKETQTQEQKEQQLQTEDSYKEQLQQQLKELLEHMDGVGKTRVMLTFSDEGTDQLDKNVTKDGNKKEETTVVYDTGDTRQPYVICRQMPKIEGVVVVAQGGGNAKTVTEISNAVMSLFPVEAHKVVVVKMSVQEE</sequence>
<protein>
    <submittedName>
        <fullName evidence="4">Stage III sporulation protein AG</fullName>
    </submittedName>
</protein>
<dbReference type="Proteomes" id="UP000095495">
    <property type="component" value="Unassembled WGS sequence"/>
</dbReference>
<accession>A0A0M6WZW7</accession>
<dbReference type="RefSeq" id="WP_022046163.1">
    <property type="nucleotide sequence ID" value="NZ_CP173697.1"/>
</dbReference>
<dbReference type="GeneID" id="99746017"/>
<reference evidence="5 8" key="3">
    <citation type="journal article" date="2019" name="Nat. Med.">
        <title>A library of human gut bacterial isolates paired with longitudinal multiomics data enables mechanistic microbiome research.</title>
        <authorList>
            <person name="Poyet M."/>
            <person name="Groussin M."/>
            <person name="Gibbons S.M."/>
            <person name="Avila-Pacheco J."/>
            <person name="Jiang X."/>
            <person name="Kearney S.M."/>
            <person name="Perrotta A.R."/>
            <person name="Berdy B."/>
            <person name="Zhao S."/>
            <person name="Lieberman T.D."/>
            <person name="Swanson P.K."/>
            <person name="Smith M."/>
            <person name="Roesemann S."/>
            <person name="Alexander J.E."/>
            <person name="Rich S.A."/>
            <person name="Livny J."/>
            <person name="Vlamakis H."/>
            <person name="Clish C."/>
            <person name="Bullock K."/>
            <person name="Deik A."/>
            <person name="Scott J."/>
            <person name="Pierce K.A."/>
            <person name="Xavier R.J."/>
            <person name="Alm E.J."/>
        </authorList>
    </citation>
    <scope>NUCLEOTIDE SEQUENCE [LARGE SCALE GENOMIC DNA]</scope>
    <source>
        <strain evidence="5 8">BIOML-A1</strain>
    </source>
</reference>
<evidence type="ECO:0000313" key="5">
    <source>
        <dbReference type="EMBL" id="MTR81208.1"/>
    </source>
</evidence>
<dbReference type="Proteomes" id="UP000446657">
    <property type="component" value="Unassembled WGS sequence"/>
</dbReference>
<proteinExistence type="predicted"/>
<name>A0A0M6WZW7_9FIRM</name>
<evidence type="ECO:0000313" key="7">
    <source>
        <dbReference type="Proteomes" id="UP000095495"/>
    </source>
</evidence>
<feature type="region of interest" description="Disordered" evidence="1">
    <location>
        <begin position="36"/>
        <end position="56"/>
    </location>
</feature>
<evidence type="ECO:0000313" key="8">
    <source>
        <dbReference type="Proteomes" id="UP000446657"/>
    </source>
</evidence>
<keyword evidence="2" id="KW-0812">Transmembrane</keyword>
<reference evidence="6" key="2">
    <citation type="submission" date="2015-05" db="EMBL/GenBank/DDBJ databases">
        <authorList>
            <consortium name="Pathogen Informatics"/>
        </authorList>
    </citation>
    <scope>NUCLEOTIDE SEQUENCE [LARGE SCALE GENOMIC DNA]</scope>
    <source>
        <strain evidence="4 7">2789STDY5608863</strain>
        <strain evidence="6">M72</strain>
    </source>
</reference>
<dbReference type="Proteomes" id="UP000049979">
    <property type="component" value="Unassembled WGS sequence"/>
</dbReference>
<keyword evidence="2" id="KW-1133">Transmembrane helix</keyword>
<keyword evidence="2" id="KW-0472">Membrane</keyword>
<dbReference type="EMBL" id="WNAL01000009">
    <property type="protein sequence ID" value="MTR81208.1"/>
    <property type="molecule type" value="Genomic_DNA"/>
</dbReference>
<gene>
    <name evidence="4" type="ORF">ERS852420_00760</name>
    <name evidence="5" type="ORF">GMD30_05655</name>
    <name evidence="3" type="ORF">M72_18441</name>
</gene>
<dbReference type="EMBL" id="CYXV01000002">
    <property type="protein sequence ID" value="CUM79770.1"/>
    <property type="molecule type" value="Genomic_DNA"/>
</dbReference>
<feature type="compositionally biased region" description="Low complexity" evidence="1">
    <location>
        <begin position="37"/>
        <end position="56"/>
    </location>
</feature>
<reference evidence="3" key="1">
    <citation type="submission" date="2015-05" db="EMBL/GenBank/DDBJ databases">
        <authorList>
            <person name="Wang D.B."/>
            <person name="Wang M."/>
        </authorList>
    </citation>
    <scope>NUCLEOTIDE SEQUENCE [LARGE SCALE GENOMIC DNA]</scope>
    <source>
        <strain evidence="3">M72</strain>
    </source>
</reference>
<keyword evidence="6" id="KW-1185">Reference proteome</keyword>
<dbReference type="OrthoDB" id="2061035at2"/>